<proteinExistence type="predicted"/>
<dbReference type="PIRSF" id="PIRSF028177">
    <property type="entry name" value="Polyketide_synth_Omtfrase_TcmP"/>
    <property type="match status" value="1"/>
</dbReference>
<dbReference type="GO" id="GO:0032259">
    <property type="term" value="P:methylation"/>
    <property type="evidence" value="ECO:0007669"/>
    <property type="project" value="UniProtKB-KW"/>
</dbReference>
<evidence type="ECO:0000256" key="1">
    <source>
        <dbReference type="ARBA" id="ARBA00022603"/>
    </source>
</evidence>
<comment type="caution">
    <text evidence="3">The sequence shown here is derived from an EMBL/GenBank/DDBJ whole genome shotgun (WGS) entry which is preliminary data.</text>
</comment>
<gene>
    <name evidence="3" type="ORF">ABQ292_12200</name>
</gene>
<dbReference type="SUPFAM" id="SSF53335">
    <property type="entry name" value="S-adenosyl-L-methionine-dependent methyltransferases"/>
    <property type="match status" value="1"/>
</dbReference>
<dbReference type="PANTHER" id="PTHR43619:SF2">
    <property type="entry name" value="S-ADENOSYL-L-METHIONINE-DEPENDENT METHYLTRANSFERASES SUPERFAMILY PROTEIN"/>
    <property type="match status" value="1"/>
</dbReference>
<sequence>MTPVEDSLFLTLCCRALDNRSPHPILGDEIADEIVRTLDHDYERLNTTTNLVLNVALRAKKIDEVASRFIARHPDAVGLDLGAGFDTRPARITPPPTVDWYDVDLPEVVAAREHVVPDRAKAHTISADVTDPDWLDALPTDRPAVVTADGLMGFLAKEELGALFDRLIDHFPSGELVFNGYTRFTIWVARHSRGTKSVADQVKFPGMDDPREPERWNPGLELVQEMLISRQPEIARFPPVLRAYYRLSARSTSWSRKGTLVLHYRF</sequence>
<dbReference type="PANTHER" id="PTHR43619">
    <property type="entry name" value="S-ADENOSYL-L-METHIONINE-DEPENDENT METHYLTRANSFERASE YKTD-RELATED"/>
    <property type="match status" value="1"/>
</dbReference>
<dbReference type="EMBL" id="JBFNXQ010000033">
    <property type="protein sequence ID" value="MEX5719121.1"/>
    <property type="molecule type" value="Genomic_DNA"/>
</dbReference>
<keyword evidence="4" id="KW-1185">Reference proteome</keyword>
<keyword evidence="2" id="KW-0808">Transferase</keyword>
<evidence type="ECO:0000313" key="4">
    <source>
        <dbReference type="Proteomes" id="UP001560045"/>
    </source>
</evidence>
<keyword evidence="1 3" id="KW-0489">Methyltransferase</keyword>
<reference evidence="3 4" key="1">
    <citation type="submission" date="2024-06" db="EMBL/GenBank/DDBJ databases">
        <title>Draft genome sequence of Geodermatophilus badlandi, a novel member of the Geodermatophilaceae isolated from badland sedimentary rocks in the Red desert, Wyoming, USA.</title>
        <authorList>
            <person name="Ben Tekaya S."/>
            <person name="Nouioui I."/>
            <person name="Flores G.M."/>
            <person name="Shaal M.N."/>
            <person name="Bredoire F."/>
            <person name="Basile F."/>
            <person name="Van Diepen L."/>
            <person name="Ward N.L."/>
        </authorList>
    </citation>
    <scope>NUCLEOTIDE SEQUENCE [LARGE SCALE GENOMIC DNA]</scope>
    <source>
        <strain evidence="3 4">WL48A</strain>
    </source>
</reference>
<dbReference type="RefSeq" id="WP_369206638.1">
    <property type="nucleotide sequence ID" value="NZ_JBFNXQ010000033.1"/>
</dbReference>
<dbReference type="Pfam" id="PF04072">
    <property type="entry name" value="LCM"/>
    <property type="match status" value="1"/>
</dbReference>
<dbReference type="InterPro" id="IPR029063">
    <property type="entry name" value="SAM-dependent_MTases_sf"/>
</dbReference>
<dbReference type="Proteomes" id="UP001560045">
    <property type="component" value="Unassembled WGS sequence"/>
</dbReference>
<evidence type="ECO:0000256" key="2">
    <source>
        <dbReference type="ARBA" id="ARBA00022679"/>
    </source>
</evidence>
<evidence type="ECO:0000313" key="3">
    <source>
        <dbReference type="EMBL" id="MEX5719121.1"/>
    </source>
</evidence>
<dbReference type="Gene3D" id="3.40.50.150">
    <property type="entry name" value="Vaccinia Virus protein VP39"/>
    <property type="match status" value="1"/>
</dbReference>
<accession>A0ABV3XHC2</accession>
<dbReference type="GO" id="GO:0008168">
    <property type="term" value="F:methyltransferase activity"/>
    <property type="evidence" value="ECO:0007669"/>
    <property type="project" value="UniProtKB-KW"/>
</dbReference>
<dbReference type="InterPro" id="IPR016874">
    <property type="entry name" value="TcmP-like"/>
</dbReference>
<organism evidence="3 4">
    <name type="scientific">Geodermatophilus maliterrae</name>
    <dbReference type="NCBI Taxonomy" id="3162531"/>
    <lineage>
        <taxon>Bacteria</taxon>
        <taxon>Bacillati</taxon>
        <taxon>Actinomycetota</taxon>
        <taxon>Actinomycetes</taxon>
        <taxon>Geodermatophilales</taxon>
        <taxon>Geodermatophilaceae</taxon>
        <taxon>Geodermatophilus</taxon>
    </lineage>
</organism>
<name>A0ABV3XHC2_9ACTN</name>
<protein>
    <submittedName>
        <fullName evidence="3">Class I SAM-dependent methyltransferase</fullName>
    </submittedName>
</protein>
<dbReference type="InterPro" id="IPR007213">
    <property type="entry name" value="Ppm1/Ppm2/Tcmp"/>
</dbReference>